<feature type="transmembrane region" description="Helical" evidence="1">
    <location>
        <begin position="159"/>
        <end position="180"/>
    </location>
</feature>
<keyword evidence="3" id="KW-1185">Reference proteome</keyword>
<feature type="transmembrane region" description="Helical" evidence="1">
    <location>
        <begin position="41"/>
        <end position="59"/>
    </location>
</feature>
<dbReference type="EMBL" id="VWRT01000004">
    <property type="protein sequence ID" value="KAE8438996.1"/>
    <property type="molecule type" value="Genomic_DNA"/>
</dbReference>
<dbReference type="RefSeq" id="WP_153842759.1">
    <property type="nucleotide sequence ID" value="NZ_CP048602.1"/>
</dbReference>
<evidence type="ECO:0000313" key="3">
    <source>
        <dbReference type="Proteomes" id="UP000466130"/>
    </source>
</evidence>
<feature type="transmembrane region" description="Helical" evidence="1">
    <location>
        <begin position="235"/>
        <end position="255"/>
    </location>
</feature>
<feature type="transmembrane region" description="Helical" evidence="1">
    <location>
        <begin position="359"/>
        <end position="377"/>
    </location>
</feature>
<keyword evidence="1" id="KW-0472">Membrane</keyword>
<comment type="caution">
    <text evidence="2">The sequence shown here is derived from an EMBL/GenBank/DDBJ whole genome shotgun (WGS) entry which is preliminary data.</text>
</comment>
<evidence type="ECO:0000256" key="1">
    <source>
        <dbReference type="SAM" id="Phobius"/>
    </source>
</evidence>
<feature type="transmembrane region" description="Helical" evidence="1">
    <location>
        <begin position="292"/>
        <end position="314"/>
    </location>
</feature>
<protein>
    <submittedName>
        <fullName evidence="2">Uncharacterized protein</fullName>
    </submittedName>
</protein>
<feature type="transmembrane region" description="Helical" evidence="1">
    <location>
        <begin position="124"/>
        <end position="147"/>
    </location>
</feature>
<feature type="transmembrane region" description="Helical" evidence="1">
    <location>
        <begin position="267"/>
        <end position="285"/>
    </location>
</feature>
<reference evidence="2 3" key="1">
    <citation type="submission" date="2019-09" db="EMBL/GenBank/DDBJ databases">
        <title>The Halomonas whole genome shotgun (WGS).</title>
        <authorList>
            <person name="Xie Z."/>
        </authorList>
    </citation>
    <scope>NUCLEOTIDE SEQUENCE [LARGE SCALE GENOMIC DNA]</scope>
    <source>
        <strain evidence="2 3">NBT06E8</strain>
    </source>
</reference>
<keyword evidence="1" id="KW-1133">Transmembrane helix</keyword>
<feature type="transmembrane region" description="Helical" evidence="1">
    <location>
        <begin position="326"/>
        <end position="347"/>
    </location>
</feature>
<organism evidence="2 3">
    <name type="scientific">Vreelandella piezotolerans</name>
    <dbReference type="NCBI Taxonomy" id="2609667"/>
    <lineage>
        <taxon>Bacteria</taxon>
        <taxon>Pseudomonadati</taxon>
        <taxon>Pseudomonadota</taxon>
        <taxon>Gammaproteobacteria</taxon>
        <taxon>Oceanospirillales</taxon>
        <taxon>Halomonadaceae</taxon>
        <taxon>Vreelandella</taxon>
    </lineage>
</organism>
<keyword evidence="1" id="KW-0812">Transmembrane</keyword>
<accession>A0ABQ6XAF9</accession>
<sequence>MDMKLKRCVDLLLLCFLMVWPVVDTLNGYLYYQDMAWPSISAPYKTLGFVALLGVLMIYHVKQFLYALICAALMALCVFYQSVSYGQAVESITWAVRGLLTLVLLFYLMGEAKQATSFWSLKKLAGLMFLYFFVMSVNVTLGVLGVGESQYAGGIGGKGFIIAGNEMSYLMLASASIVLFRLAETRGAACLAFVFSVFLLFFLMKATKVAMLGICLVFVFALIHNGYFKVSRLPTVYLIALVGGAAVVVFGYPFIQSTGLWDRMLFLYTLHGGFWGALLSGRLSFLGEAIELIVVPFGFWDVLFGVGVDHLLAVRGSLVEIDVVDVFITFGVMGGVLFYLPWLLGAVWSVQLLKQQPRYGISFGLLIITIIGVSLTAGHVVNSGIASSATALLIGYLYRLKTRLPTFKEEA</sequence>
<feature type="transmembrane region" description="Helical" evidence="1">
    <location>
        <begin position="94"/>
        <end position="112"/>
    </location>
</feature>
<name>A0ABQ6XAF9_9GAMM</name>
<feature type="transmembrane region" description="Helical" evidence="1">
    <location>
        <begin position="187"/>
        <end position="204"/>
    </location>
</feature>
<dbReference type="Proteomes" id="UP000466130">
    <property type="component" value="Unassembled WGS sequence"/>
</dbReference>
<gene>
    <name evidence="2" type="ORF">F1978_05735</name>
</gene>
<proteinExistence type="predicted"/>
<feature type="transmembrane region" description="Helical" evidence="1">
    <location>
        <begin position="210"/>
        <end position="228"/>
    </location>
</feature>
<feature type="transmembrane region" description="Helical" evidence="1">
    <location>
        <begin position="64"/>
        <end position="82"/>
    </location>
</feature>
<evidence type="ECO:0000313" key="2">
    <source>
        <dbReference type="EMBL" id="KAE8438996.1"/>
    </source>
</evidence>